<accession>A0A2Z7AMV4</accession>
<evidence type="ECO:0000313" key="4">
    <source>
        <dbReference type="EMBL" id="KZV20559.1"/>
    </source>
</evidence>
<keyword evidence="1" id="KW-0479">Metal-binding</keyword>
<reference evidence="4 5" key="1">
    <citation type="journal article" date="2015" name="Proc. Natl. Acad. Sci. U.S.A.">
        <title>The resurrection genome of Boea hygrometrica: A blueprint for survival of dehydration.</title>
        <authorList>
            <person name="Xiao L."/>
            <person name="Yang G."/>
            <person name="Zhang L."/>
            <person name="Yang X."/>
            <person name="Zhao S."/>
            <person name="Ji Z."/>
            <person name="Zhou Q."/>
            <person name="Hu M."/>
            <person name="Wang Y."/>
            <person name="Chen M."/>
            <person name="Xu Y."/>
            <person name="Jin H."/>
            <person name="Xiao X."/>
            <person name="Hu G."/>
            <person name="Bao F."/>
            <person name="Hu Y."/>
            <person name="Wan P."/>
            <person name="Li L."/>
            <person name="Deng X."/>
            <person name="Kuang T."/>
            <person name="Xiang C."/>
            <person name="Zhu J.K."/>
            <person name="Oliver M.J."/>
            <person name="He Y."/>
        </authorList>
    </citation>
    <scope>NUCLEOTIDE SEQUENCE [LARGE SCALE GENOMIC DNA]</scope>
    <source>
        <strain evidence="5">cv. XS01</strain>
    </source>
</reference>
<name>A0A2Z7AMV4_9LAMI</name>
<feature type="compositionally biased region" description="Basic and acidic residues" evidence="2">
    <location>
        <begin position="172"/>
        <end position="187"/>
    </location>
</feature>
<dbReference type="PANTHER" id="PTHR47592:SF27">
    <property type="entry name" value="OS08G0421700 PROTEIN"/>
    <property type="match status" value="1"/>
</dbReference>
<organism evidence="4 5">
    <name type="scientific">Dorcoceras hygrometricum</name>
    <dbReference type="NCBI Taxonomy" id="472368"/>
    <lineage>
        <taxon>Eukaryota</taxon>
        <taxon>Viridiplantae</taxon>
        <taxon>Streptophyta</taxon>
        <taxon>Embryophyta</taxon>
        <taxon>Tracheophyta</taxon>
        <taxon>Spermatophyta</taxon>
        <taxon>Magnoliopsida</taxon>
        <taxon>eudicotyledons</taxon>
        <taxon>Gunneridae</taxon>
        <taxon>Pentapetalae</taxon>
        <taxon>asterids</taxon>
        <taxon>lamiids</taxon>
        <taxon>Lamiales</taxon>
        <taxon>Gesneriaceae</taxon>
        <taxon>Didymocarpoideae</taxon>
        <taxon>Trichosporeae</taxon>
        <taxon>Loxocarpinae</taxon>
        <taxon>Dorcoceras</taxon>
    </lineage>
</organism>
<dbReference type="Pfam" id="PF22936">
    <property type="entry name" value="Pol_BBD"/>
    <property type="match status" value="1"/>
</dbReference>
<sequence>METKMLFYLTTLNLVRFLHEDAPTVSENETDKEKRAAFEAWGHGDFLCRNYVLNGLATRYITCIVMTTAKLLWESLEKKYKTEGAGLKKFIVGKFLDYKMVESKPVMSQVQEMQLILHDLHAEGMEMSESFLVAAVIEKLPPLWKDFKNYLKHNHKKMGLEDFIVKLHMEEDNRKQSESKATKRPIEDGSNLVEPNASKGKRKFKGKDKGKGKKFKGTCYNCGKQNHMDKDCRRPKKAKKEKQGKDVANHLTTSNVVDMEMDLAVVTFEANLADNPRQWWVDSGATRHICSDKAMFSTYVPVTGRKLFMGNSASSDVPGIGKVVLKMTSRKELALIDVLHVPEIKELSFWIGPHLFR</sequence>
<feature type="region of interest" description="Disordered" evidence="2">
    <location>
        <begin position="226"/>
        <end position="246"/>
    </location>
</feature>
<dbReference type="Gene3D" id="4.10.60.10">
    <property type="entry name" value="Zinc finger, CCHC-type"/>
    <property type="match status" value="1"/>
</dbReference>
<dbReference type="Proteomes" id="UP000250235">
    <property type="component" value="Unassembled WGS sequence"/>
</dbReference>
<evidence type="ECO:0000256" key="2">
    <source>
        <dbReference type="SAM" id="MobiDB-lite"/>
    </source>
</evidence>
<dbReference type="AlphaFoldDB" id="A0A2Z7AMV4"/>
<evidence type="ECO:0000259" key="3">
    <source>
        <dbReference type="PROSITE" id="PS50158"/>
    </source>
</evidence>
<dbReference type="InterPro" id="IPR001878">
    <property type="entry name" value="Znf_CCHC"/>
</dbReference>
<dbReference type="Pfam" id="PF14223">
    <property type="entry name" value="Retrotran_gag_2"/>
    <property type="match status" value="1"/>
</dbReference>
<keyword evidence="1" id="KW-0863">Zinc-finger</keyword>
<dbReference type="GO" id="GO:0003676">
    <property type="term" value="F:nucleic acid binding"/>
    <property type="evidence" value="ECO:0007669"/>
    <property type="project" value="InterPro"/>
</dbReference>
<feature type="domain" description="CCHC-type" evidence="3">
    <location>
        <begin position="219"/>
        <end position="234"/>
    </location>
</feature>
<evidence type="ECO:0000256" key="1">
    <source>
        <dbReference type="PROSITE-ProRule" id="PRU00047"/>
    </source>
</evidence>
<proteinExistence type="predicted"/>
<keyword evidence="5" id="KW-1185">Reference proteome</keyword>
<keyword evidence="1" id="KW-0862">Zinc</keyword>
<dbReference type="SUPFAM" id="SSF57756">
    <property type="entry name" value="Retrovirus zinc finger-like domains"/>
    <property type="match status" value="1"/>
</dbReference>
<dbReference type="PANTHER" id="PTHR47592">
    <property type="entry name" value="PBF68 PROTEIN"/>
    <property type="match status" value="1"/>
</dbReference>
<dbReference type="PROSITE" id="PS50158">
    <property type="entry name" value="ZF_CCHC"/>
    <property type="match status" value="1"/>
</dbReference>
<dbReference type="OrthoDB" id="1651011at2759"/>
<gene>
    <name evidence="4" type="ORF">F511_13493</name>
</gene>
<evidence type="ECO:0000313" key="5">
    <source>
        <dbReference type="Proteomes" id="UP000250235"/>
    </source>
</evidence>
<feature type="region of interest" description="Disordered" evidence="2">
    <location>
        <begin position="172"/>
        <end position="213"/>
    </location>
</feature>
<feature type="compositionally biased region" description="Basic residues" evidence="2">
    <location>
        <begin position="199"/>
        <end position="213"/>
    </location>
</feature>
<dbReference type="InterPro" id="IPR036875">
    <property type="entry name" value="Znf_CCHC_sf"/>
</dbReference>
<dbReference type="SMART" id="SM00343">
    <property type="entry name" value="ZnF_C2HC"/>
    <property type="match status" value="1"/>
</dbReference>
<dbReference type="GO" id="GO:0008270">
    <property type="term" value="F:zinc ion binding"/>
    <property type="evidence" value="ECO:0007669"/>
    <property type="project" value="UniProtKB-KW"/>
</dbReference>
<dbReference type="InterPro" id="IPR054722">
    <property type="entry name" value="PolX-like_BBD"/>
</dbReference>
<protein>
    <recommendedName>
        <fullName evidence="3">CCHC-type domain-containing protein</fullName>
    </recommendedName>
</protein>
<dbReference type="EMBL" id="KV015613">
    <property type="protein sequence ID" value="KZV20559.1"/>
    <property type="molecule type" value="Genomic_DNA"/>
</dbReference>